<evidence type="ECO:0000313" key="1">
    <source>
        <dbReference type="EMBL" id="PWN53021.1"/>
    </source>
</evidence>
<name>A0ACD0P4M5_9BASI</name>
<evidence type="ECO:0000313" key="2">
    <source>
        <dbReference type="Proteomes" id="UP000245626"/>
    </source>
</evidence>
<keyword evidence="2" id="KW-1185">Reference proteome</keyword>
<proteinExistence type="predicted"/>
<dbReference type="Proteomes" id="UP000245626">
    <property type="component" value="Unassembled WGS sequence"/>
</dbReference>
<reference evidence="1 2" key="1">
    <citation type="journal article" date="2018" name="Mol. Biol. Evol.">
        <title>Broad Genomic Sampling Reveals a Smut Pathogenic Ancestry of the Fungal Clade Ustilaginomycotina.</title>
        <authorList>
            <person name="Kijpornyongpan T."/>
            <person name="Mondo S.J."/>
            <person name="Barry K."/>
            <person name="Sandor L."/>
            <person name="Lee J."/>
            <person name="Lipzen A."/>
            <person name="Pangilinan J."/>
            <person name="LaButti K."/>
            <person name="Hainaut M."/>
            <person name="Henrissat B."/>
            <person name="Grigoriev I.V."/>
            <person name="Spatafora J.W."/>
            <person name="Aime M.C."/>
        </authorList>
    </citation>
    <scope>NUCLEOTIDE SEQUENCE [LARGE SCALE GENOMIC DNA]</scope>
    <source>
        <strain evidence="1 2">SA 807</strain>
    </source>
</reference>
<protein>
    <submittedName>
        <fullName evidence="1">Uncharacterized protein</fullName>
    </submittedName>
</protein>
<dbReference type="EMBL" id="KZ819745">
    <property type="protein sequence ID" value="PWN53021.1"/>
    <property type="molecule type" value="Genomic_DNA"/>
</dbReference>
<organism evidence="1 2">
    <name type="scientific">Violaceomyces palustris</name>
    <dbReference type="NCBI Taxonomy" id="1673888"/>
    <lineage>
        <taxon>Eukaryota</taxon>
        <taxon>Fungi</taxon>
        <taxon>Dikarya</taxon>
        <taxon>Basidiomycota</taxon>
        <taxon>Ustilaginomycotina</taxon>
        <taxon>Ustilaginomycetes</taxon>
        <taxon>Violaceomycetales</taxon>
        <taxon>Violaceomycetaceae</taxon>
        <taxon>Violaceomyces</taxon>
    </lineage>
</organism>
<accession>A0ACD0P4M5</accession>
<sequence>MESRTPSSVLSTTFVPVLDKAKSNPHFANAEVLTFAARFGICTAEILVKLEARVLSDKRLGNIAQSCGIFEAEGDMLPKRLKCSELPKRLFRSIKEQPSRAWGRASHGIDFIELLGLFHPSPTGGAMGERAPSPSSENVNLILQLLLLHDSDPNSHSGYPLAMTVHHSSEPLMGLLLYKGANPCMKKNLALQIAVRKGWDQGLRWMIEREERLERVWTRHELHVVQILEEATVAAAFSEVQHEITRHHGDPNPHSNKRRRLFDRLRPDPELLREAIRSDSWSIVDFLMAEKGVVPDMKSLKLMEKKKSKC</sequence>
<gene>
    <name evidence="1" type="ORF">IE53DRAFT_311015</name>
</gene>